<protein>
    <submittedName>
        <fullName evidence="1">Uncharacterized protein</fullName>
    </submittedName>
</protein>
<sequence>MEAARGTGASSSGFLSGFTPNEYKTLVVSAKPLRGSVVRIIQVLKDEGVIGTGTAFLVHRDERRGLFLTCEHNFVEDNKGSFVIRFFGGDNEDDEDNEDQDYPIERIFNRDSKRDILLFSAKDIPECQCLQISTDEVKPEDNVVMIGYVSPTLSLNANDEPKELVLVKKPAVIPGKIL</sequence>
<evidence type="ECO:0000313" key="1">
    <source>
        <dbReference type="EMBL" id="KAF8780801.1"/>
    </source>
</evidence>
<dbReference type="Gene3D" id="2.40.10.120">
    <property type="match status" value="1"/>
</dbReference>
<dbReference type="EMBL" id="JACEFO010000112">
    <property type="protein sequence ID" value="KAF8780801.1"/>
    <property type="molecule type" value="Genomic_DNA"/>
</dbReference>
<dbReference type="Proteomes" id="UP000636709">
    <property type="component" value="Unassembled WGS sequence"/>
</dbReference>
<dbReference type="AlphaFoldDB" id="A0A835FXN6"/>
<name>A0A835FXN6_9POAL</name>
<reference evidence="1" key="1">
    <citation type="submission" date="2020-07" db="EMBL/GenBank/DDBJ databases">
        <title>Genome sequence and genetic diversity analysis of an under-domesticated orphan crop, white fonio (Digitaria exilis).</title>
        <authorList>
            <person name="Bennetzen J.L."/>
            <person name="Chen S."/>
            <person name="Ma X."/>
            <person name="Wang X."/>
            <person name="Yssel A.E.J."/>
            <person name="Chaluvadi S.R."/>
            <person name="Johnson M."/>
            <person name="Gangashetty P."/>
            <person name="Hamidou F."/>
            <person name="Sanogo M.D."/>
            <person name="Zwaenepoel A."/>
            <person name="Wallace J."/>
            <person name="Van De Peer Y."/>
            <person name="Van Deynze A."/>
        </authorList>
    </citation>
    <scope>NUCLEOTIDE SEQUENCE</scope>
    <source>
        <tissue evidence="1">Leaves</tissue>
    </source>
</reference>
<dbReference type="InterPro" id="IPR009003">
    <property type="entry name" value="Peptidase_S1_PA"/>
</dbReference>
<proteinExistence type="predicted"/>
<comment type="caution">
    <text evidence="1">The sequence shown here is derived from an EMBL/GenBank/DDBJ whole genome shotgun (WGS) entry which is preliminary data.</text>
</comment>
<dbReference type="SUPFAM" id="SSF50494">
    <property type="entry name" value="Trypsin-like serine proteases"/>
    <property type="match status" value="1"/>
</dbReference>
<gene>
    <name evidence="1" type="ORF">HU200_000745</name>
</gene>
<organism evidence="1 2">
    <name type="scientific">Digitaria exilis</name>
    <dbReference type="NCBI Taxonomy" id="1010633"/>
    <lineage>
        <taxon>Eukaryota</taxon>
        <taxon>Viridiplantae</taxon>
        <taxon>Streptophyta</taxon>
        <taxon>Embryophyta</taxon>
        <taxon>Tracheophyta</taxon>
        <taxon>Spermatophyta</taxon>
        <taxon>Magnoliopsida</taxon>
        <taxon>Liliopsida</taxon>
        <taxon>Poales</taxon>
        <taxon>Poaceae</taxon>
        <taxon>PACMAD clade</taxon>
        <taxon>Panicoideae</taxon>
        <taxon>Panicodae</taxon>
        <taxon>Paniceae</taxon>
        <taxon>Anthephorinae</taxon>
        <taxon>Digitaria</taxon>
    </lineage>
</organism>
<accession>A0A835FXN6</accession>
<keyword evidence="2" id="KW-1185">Reference proteome</keyword>
<evidence type="ECO:0000313" key="2">
    <source>
        <dbReference type="Proteomes" id="UP000636709"/>
    </source>
</evidence>